<organism evidence="1 2">
    <name type="scientific">Grifola frondosa</name>
    <name type="common">Maitake</name>
    <name type="synonym">Polyporus frondosus</name>
    <dbReference type="NCBI Taxonomy" id="5627"/>
    <lineage>
        <taxon>Eukaryota</taxon>
        <taxon>Fungi</taxon>
        <taxon>Dikarya</taxon>
        <taxon>Basidiomycota</taxon>
        <taxon>Agaricomycotina</taxon>
        <taxon>Agaricomycetes</taxon>
        <taxon>Polyporales</taxon>
        <taxon>Grifolaceae</taxon>
        <taxon>Grifola</taxon>
    </lineage>
</organism>
<proteinExistence type="predicted"/>
<name>A0A1C7M0E2_GRIFR</name>
<keyword evidence="2" id="KW-1185">Reference proteome</keyword>
<comment type="caution">
    <text evidence="1">The sequence shown here is derived from an EMBL/GenBank/DDBJ whole genome shotgun (WGS) entry which is preliminary data.</text>
</comment>
<dbReference type="EMBL" id="LUGG01000014">
    <property type="protein sequence ID" value="OBZ70403.1"/>
    <property type="molecule type" value="Genomic_DNA"/>
</dbReference>
<evidence type="ECO:0000313" key="2">
    <source>
        <dbReference type="Proteomes" id="UP000092993"/>
    </source>
</evidence>
<accession>A0A1C7M0E2</accession>
<protein>
    <submittedName>
        <fullName evidence="1">Uncharacterized protein</fullName>
    </submittedName>
</protein>
<dbReference type="AlphaFoldDB" id="A0A1C7M0E2"/>
<reference evidence="1 2" key="1">
    <citation type="submission" date="2016-03" db="EMBL/GenBank/DDBJ databases">
        <title>Whole genome sequencing of Grifola frondosa 9006-11.</title>
        <authorList>
            <person name="Min B."/>
            <person name="Park H."/>
            <person name="Kim J.-G."/>
            <person name="Cho H."/>
            <person name="Oh Y.-L."/>
            <person name="Kong W.-S."/>
            <person name="Choi I.-G."/>
        </authorList>
    </citation>
    <scope>NUCLEOTIDE SEQUENCE [LARGE SCALE GENOMIC DNA]</scope>
    <source>
        <strain evidence="1 2">9006-11</strain>
    </source>
</reference>
<evidence type="ECO:0000313" key="1">
    <source>
        <dbReference type="EMBL" id="OBZ70403.1"/>
    </source>
</evidence>
<sequence length="72" mass="8508">MISFRQRPAFVWYPSPLPALHKLQRLVDHSTRFWLWCLTTHLSDACSAIGNLEYGQLRIRNKHNLAPVTTFW</sequence>
<dbReference type="Proteomes" id="UP000092993">
    <property type="component" value="Unassembled WGS sequence"/>
</dbReference>
<gene>
    <name evidence="1" type="ORF">A0H81_09869</name>
</gene>